<keyword evidence="1" id="KW-0677">Repeat</keyword>
<feature type="repeat" description="PPR" evidence="2">
    <location>
        <begin position="339"/>
        <end position="373"/>
    </location>
</feature>
<dbReference type="InterPro" id="IPR002885">
    <property type="entry name" value="PPR_rpt"/>
</dbReference>
<keyword evidence="5" id="KW-1185">Reference proteome</keyword>
<evidence type="ECO:0000256" key="3">
    <source>
        <dbReference type="SAM" id="MobiDB-lite"/>
    </source>
</evidence>
<evidence type="ECO:0000256" key="2">
    <source>
        <dbReference type="PROSITE-ProRule" id="PRU00708"/>
    </source>
</evidence>
<dbReference type="Proteomes" id="UP000029665">
    <property type="component" value="Unassembled WGS sequence"/>
</dbReference>
<evidence type="ECO:0008006" key="6">
    <source>
        <dbReference type="Google" id="ProtNLM"/>
    </source>
</evidence>
<accession>A0A060SGZ0</accession>
<dbReference type="OrthoDB" id="185373at2759"/>
<comment type="caution">
    <text evidence="4">The sequence shown here is derived from an EMBL/GenBank/DDBJ whole genome shotgun (WGS) entry which is preliminary data.</text>
</comment>
<dbReference type="Pfam" id="PF13812">
    <property type="entry name" value="PPR_3"/>
    <property type="match status" value="2"/>
</dbReference>
<feature type="repeat" description="PPR" evidence="2">
    <location>
        <begin position="560"/>
        <end position="594"/>
    </location>
</feature>
<dbReference type="AlphaFoldDB" id="A0A060SGZ0"/>
<evidence type="ECO:0000256" key="1">
    <source>
        <dbReference type="ARBA" id="ARBA00022737"/>
    </source>
</evidence>
<feature type="region of interest" description="Disordered" evidence="3">
    <location>
        <begin position="811"/>
        <end position="849"/>
    </location>
</feature>
<evidence type="ECO:0000313" key="5">
    <source>
        <dbReference type="Proteomes" id="UP000029665"/>
    </source>
</evidence>
<dbReference type="OMA" id="DFFTPHP"/>
<dbReference type="HOGENOM" id="CLU_007929_0_0_1"/>
<dbReference type="STRING" id="5643.A0A060SGZ0"/>
<dbReference type="EMBL" id="CCBP010000123">
    <property type="protein sequence ID" value="CDO73762.1"/>
    <property type="molecule type" value="Genomic_DNA"/>
</dbReference>
<feature type="repeat" description="PPR" evidence="2">
    <location>
        <begin position="374"/>
        <end position="408"/>
    </location>
</feature>
<proteinExistence type="predicted"/>
<gene>
    <name evidence="4" type="ORF">BN946_scf185015.g90</name>
</gene>
<dbReference type="Pfam" id="PF01535">
    <property type="entry name" value="PPR"/>
    <property type="match status" value="4"/>
</dbReference>
<dbReference type="Gene3D" id="1.25.40.10">
    <property type="entry name" value="Tetratricopeptide repeat domain"/>
    <property type="match status" value="3"/>
</dbReference>
<dbReference type="InterPro" id="IPR051222">
    <property type="entry name" value="PPR/CCM1_RNA-binding"/>
</dbReference>
<reference evidence="4" key="1">
    <citation type="submission" date="2014-01" db="EMBL/GenBank/DDBJ databases">
        <title>The genome of the white-rot fungus Pycnoporus cinnabarinus: a basidiomycete model with a versatile arsenal for lignocellulosic biomass breakdown.</title>
        <authorList>
            <person name="Levasseur A."/>
            <person name="Lomascolo A."/>
            <person name="Ruiz-Duenas F.J."/>
            <person name="Uzan E."/>
            <person name="Piumi F."/>
            <person name="Kues U."/>
            <person name="Ram A.F.J."/>
            <person name="Murat C."/>
            <person name="Haon M."/>
            <person name="Benoit I."/>
            <person name="Arfi Y."/>
            <person name="Chevret D."/>
            <person name="Drula E."/>
            <person name="Kwon M.J."/>
            <person name="Gouret P."/>
            <person name="Lesage-Meessen L."/>
            <person name="Lombard V."/>
            <person name="Mariette J."/>
            <person name="Noirot C."/>
            <person name="Park J."/>
            <person name="Patyshakuliyeva A."/>
            <person name="Wieneger R.A.B."/>
            <person name="Wosten H.A.B."/>
            <person name="Martin F."/>
            <person name="Coutinho P.M."/>
            <person name="de Vries R."/>
            <person name="Martinez A.T."/>
            <person name="Klopp C."/>
            <person name="Pontarotti P."/>
            <person name="Henrissat B."/>
            <person name="Record E."/>
        </authorList>
    </citation>
    <scope>NUCLEOTIDE SEQUENCE [LARGE SCALE GENOMIC DNA]</scope>
    <source>
        <strain evidence="4">BRFM137</strain>
    </source>
</reference>
<feature type="repeat" description="PPR" evidence="2">
    <location>
        <begin position="409"/>
        <end position="443"/>
    </location>
</feature>
<sequence>MWLHYGQPPGPPSATLAFLANLILSVMREEDGVLSQDLLQRWGNRLQSALRHIDPGIQDMPSNLVRVRWNGLFVASMALLGKLDDTMDGCSVLFHQDDPKHKSTLRGHILQVYTIVALSVFHYHGAAAVLDFLIEHPWVDKYFTAEPNSPALVPDIKRFARTVLPLLSGITDPVGHLQEARTIRSDRQLSAMGSILIRVAARTGRDPYPILEFLQRHKIFVPDEVVFMVIKELARANSFDLASQLLERYSPEVVTPKGERRPRPGFHATGLFLASRRGDVAAAEKYYSFLSKRSQADADDKASYMHAYAVASQASKAAKLFDEFFPAGDNPRSKHEHPNIVHYTTIIFAYAQVGDLESVNLWLGKLSHAGFRPDVHVYSIILQTLAQRGDIESMSSVLDQMRRSKVSLTAVPYTTLITILGKRQDPHGAERIYKRAIDEGVVPDREMVTSIMNAHVESGSWQGAIRAFDYLMTPGRPGAALTIEVFNTLMKAYVLIAAPFRIVAHLFRQLGKVNLRPDARTFALLIQSACDSGFMDISEDLYKEMERLATEDKQTSLKANVHVLTIIMRGYLLTGRRLKAKGVMDRMKALGVEPNAITYAHIMKAYAEQTTSEGAQVAENLLRSLMRDEKRPWLQLERGRRLALETVYRPLLNAYAKRELVYDVERIHREMMDAGGEPTLGTLTALLDAYRRTGNIEGVRSIWPEIRRLGHEYTRHNSLLTSGQSSGPSLSGLGIIMCIPLSIYVDALSVAGEHGEVALVWKMLKDEGLQFDSHNWNHLVVALVRAGEPHRAFDIVENVILRYQAQARAQYGRGRDMHPSSPLSLDLPPPEEGDLPTPRPEAPLHNAPRRAQLSERTTKRMRNMTSIEERGSQDFAHPLLMLQQLSPLWNTWRPHGATLTLLGQVLDHLRSGRLVQPVRPNADAAFEQAALDATEMKLRTEAAGIVLGGIYDAFPRTVQLIAEYEIMKRSSQRGMQQDSS</sequence>
<dbReference type="PROSITE" id="PS51375">
    <property type="entry name" value="PPR"/>
    <property type="match status" value="4"/>
</dbReference>
<protein>
    <recommendedName>
        <fullName evidence="6">Pentacotripeptide-repeat region of PRORP domain-containing protein</fullName>
    </recommendedName>
</protein>
<evidence type="ECO:0000313" key="4">
    <source>
        <dbReference type="EMBL" id="CDO73762.1"/>
    </source>
</evidence>
<name>A0A060SGZ0_PYCCI</name>
<dbReference type="PANTHER" id="PTHR47942">
    <property type="entry name" value="TETRATRICOPEPTIDE REPEAT (TPR)-LIKE SUPERFAMILY PROTEIN-RELATED"/>
    <property type="match status" value="1"/>
</dbReference>
<dbReference type="NCBIfam" id="TIGR00756">
    <property type="entry name" value="PPR"/>
    <property type="match status" value="3"/>
</dbReference>
<dbReference type="InterPro" id="IPR011990">
    <property type="entry name" value="TPR-like_helical_dom_sf"/>
</dbReference>
<organism evidence="4 5">
    <name type="scientific">Pycnoporus cinnabarinus</name>
    <name type="common">Cinnabar-red polypore</name>
    <name type="synonym">Trametes cinnabarina</name>
    <dbReference type="NCBI Taxonomy" id="5643"/>
    <lineage>
        <taxon>Eukaryota</taxon>
        <taxon>Fungi</taxon>
        <taxon>Dikarya</taxon>
        <taxon>Basidiomycota</taxon>
        <taxon>Agaricomycotina</taxon>
        <taxon>Agaricomycetes</taxon>
        <taxon>Polyporales</taxon>
        <taxon>Polyporaceae</taxon>
        <taxon>Trametes</taxon>
    </lineage>
</organism>